<evidence type="ECO:0000313" key="1">
    <source>
        <dbReference type="EMBL" id="MBA4654659.1"/>
    </source>
</evidence>
<reference evidence="1" key="1">
    <citation type="journal article" date="2013" name="J. Plant Res.">
        <title>Effect of fungi and light on seed germination of three Opuntia species from semiarid lands of central Mexico.</title>
        <authorList>
            <person name="Delgado-Sanchez P."/>
            <person name="Jimenez-Bremont J.F."/>
            <person name="Guerrero-Gonzalez Mde L."/>
            <person name="Flores J."/>
        </authorList>
    </citation>
    <scope>NUCLEOTIDE SEQUENCE</scope>
    <source>
        <tissue evidence="1">Cladode</tissue>
    </source>
</reference>
<reference evidence="1" key="2">
    <citation type="submission" date="2020-07" db="EMBL/GenBank/DDBJ databases">
        <authorList>
            <person name="Vera ALvarez R."/>
            <person name="Arias-Moreno D.M."/>
            <person name="Jimenez-Jacinto V."/>
            <person name="Jimenez-Bremont J.F."/>
            <person name="Swaminathan K."/>
            <person name="Moose S.P."/>
            <person name="Guerrero-Gonzalez M.L."/>
            <person name="Marino-Ramirez L."/>
            <person name="Landsman D."/>
            <person name="Rodriguez-Kessler M."/>
            <person name="Delgado-Sanchez P."/>
        </authorList>
    </citation>
    <scope>NUCLEOTIDE SEQUENCE</scope>
    <source>
        <tissue evidence="1">Cladode</tissue>
    </source>
</reference>
<dbReference type="AlphaFoldDB" id="A0A7C8ZY68"/>
<dbReference type="EMBL" id="GISG01184322">
    <property type="protein sequence ID" value="MBA4654659.1"/>
    <property type="molecule type" value="Transcribed_RNA"/>
</dbReference>
<accession>A0A7C8ZY68</accession>
<proteinExistence type="predicted"/>
<name>A0A7C8ZY68_OPUST</name>
<protein>
    <submittedName>
        <fullName evidence="1">Uncharacterized protein</fullName>
    </submittedName>
</protein>
<organism evidence="1">
    <name type="scientific">Opuntia streptacantha</name>
    <name type="common">Prickly pear cactus</name>
    <name type="synonym">Opuntia cardona</name>
    <dbReference type="NCBI Taxonomy" id="393608"/>
    <lineage>
        <taxon>Eukaryota</taxon>
        <taxon>Viridiplantae</taxon>
        <taxon>Streptophyta</taxon>
        <taxon>Embryophyta</taxon>
        <taxon>Tracheophyta</taxon>
        <taxon>Spermatophyta</taxon>
        <taxon>Magnoliopsida</taxon>
        <taxon>eudicotyledons</taxon>
        <taxon>Gunneridae</taxon>
        <taxon>Pentapetalae</taxon>
        <taxon>Caryophyllales</taxon>
        <taxon>Cactineae</taxon>
        <taxon>Cactaceae</taxon>
        <taxon>Opuntioideae</taxon>
        <taxon>Opuntia</taxon>
    </lineage>
</organism>
<sequence length="107" mass="12028">MDPQSWRVEMRWAKWRGIGGKDITQRAYSNASHLSSVGCQPFTNPDRNICSSTPFPLISQFHPSALDPENSLSSHLISFHLALLLSFSQANRVKALFLWYEEGACSS</sequence>